<protein>
    <recommendedName>
        <fullName evidence="4">PASTA domain-containing protein</fullName>
    </recommendedName>
</protein>
<dbReference type="RefSeq" id="WP_229833263.1">
    <property type="nucleotide sequence ID" value="NZ_BMQQ01000030.1"/>
</dbReference>
<accession>A0A918LV56</accession>
<comment type="caution">
    <text evidence="2">The sequence shown here is derived from an EMBL/GenBank/DDBJ whole genome shotgun (WGS) entry which is preliminary data.</text>
</comment>
<name>A0A918LV56_9ACTN</name>
<gene>
    <name evidence="2" type="ORF">GCM10014713_58200</name>
</gene>
<sequence>MTAKDTATTDTKGLFRAFAPRRIAVAVVAILPAALLTLAAPAAQAAAAGTTADPVPAAGPLMPDVTGRNLLGALGAFDGRTRVDTRDVGGEQRRVLWPANWKVCSQYPKPGTDLTGRTATLGVVKNAETCPAATDPDPDAVAVP</sequence>
<organism evidence="2 3">
    <name type="scientific">Streptomyces purpureus</name>
    <dbReference type="NCBI Taxonomy" id="1951"/>
    <lineage>
        <taxon>Bacteria</taxon>
        <taxon>Bacillati</taxon>
        <taxon>Actinomycetota</taxon>
        <taxon>Actinomycetes</taxon>
        <taxon>Kitasatosporales</taxon>
        <taxon>Streptomycetaceae</taxon>
        <taxon>Streptomyces</taxon>
    </lineage>
</organism>
<proteinExistence type="predicted"/>
<feature type="signal peptide" evidence="1">
    <location>
        <begin position="1"/>
        <end position="45"/>
    </location>
</feature>
<evidence type="ECO:0000256" key="1">
    <source>
        <dbReference type="SAM" id="SignalP"/>
    </source>
</evidence>
<evidence type="ECO:0008006" key="4">
    <source>
        <dbReference type="Google" id="ProtNLM"/>
    </source>
</evidence>
<keyword evidence="3" id="KW-1185">Reference proteome</keyword>
<reference evidence="2" key="2">
    <citation type="submission" date="2020-09" db="EMBL/GenBank/DDBJ databases">
        <authorList>
            <person name="Sun Q."/>
            <person name="Ohkuma M."/>
        </authorList>
    </citation>
    <scope>NUCLEOTIDE SEQUENCE</scope>
    <source>
        <strain evidence="2">JCM 3172</strain>
    </source>
</reference>
<reference evidence="2" key="1">
    <citation type="journal article" date="2014" name="Int. J. Syst. Evol. Microbiol.">
        <title>Complete genome sequence of Corynebacterium casei LMG S-19264T (=DSM 44701T), isolated from a smear-ripened cheese.</title>
        <authorList>
            <consortium name="US DOE Joint Genome Institute (JGI-PGF)"/>
            <person name="Walter F."/>
            <person name="Albersmeier A."/>
            <person name="Kalinowski J."/>
            <person name="Ruckert C."/>
        </authorList>
    </citation>
    <scope>NUCLEOTIDE SEQUENCE</scope>
    <source>
        <strain evidence="2">JCM 3172</strain>
    </source>
</reference>
<evidence type="ECO:0000313" key="2">
    <source>
        <dbReference type="EMBL" id="GGT56838.1"/>
    </source>
</evidence>
<dbReference type="AlphaFoldDB" id="A0A918LV56"/>
<feature type="chain" id="PRO_5037318953" description="PASTA domain-containing protein" evidence="1">
    <location>
        <begin position="46"/>
        <end position="144"/>
    </location>
</feature>
<evidence type="ECO:0000313" key="3">
    <source>
        <dbReference type="Proteomes" id="UP000619486"/>
    </source>
</evidence>
<dbReference type="Proteomes" id="UP000619486">
    <property type="component" value="Unassembled WGS sequence"/>
</dbReference>
<keyword evidence="1" id="KW-0732">Signal</keyword>
<dbReference type="EMBL" id="BMQQ01000030">
    <property type="protein sequence ID" value="GGT56838.1"/>
    <property type="molecule type" value="Genomic_DNA"/>
</dbReference>